<keyword evidence="2" id="KW-1185">Reference proteome</keyword>
<proteinExistence type="predicted"/>
<reference evidence="1" key="1">
    <citation type="journal article" date="2014" name="Int. J. Syst. Evol. Microbiol.">
        <title>Complete genome sequence of Corynebacterium casei LMG S-19264T (=DSM 44701T), isolated from a smear-ripened cheese.</title>
        <authorList>
            <consortium name="US DOE Joint Genome Institute (JGI-PGF)"/>
            <person name="Walter F."/>
            <person name="Albersmeier A."/>
            <person name="Kalinowski J."/>
            <person name="Ruckert C."/>
        </authorList>
    </citation>
    <scope>NUCLEOTIDE SEQUENCE</scope>
    <source>
        <strain evidence="1">CGMCC 1.14988</strain>
    </source>
</reference>
<dbReference type="EMBL" id="BMHA01000007">
    <property type="protein sequence ID" value="GGI07025.1"/>
    <property type="molecule type" value="Genomic_DNA"/>
</dbReference>
<organism evidence="1 2">
    <name type="scientific">Egicoccus halophilus</name>
    <dbReference type="NCBI Taxonomy" id="1670830"/>
    <lineage>
        <taxon>Bacteria</taxon>
        <taxon>Bacillati</taxon>
        <taxon>Actinomycetota</taxon>
        <taxon>Nitriliruptoria</taxon>
        <taxon>Egicoccales</taxon>
        <taxon>Egicoccaceae</taxon>
        <taxon>Egicoccus</taxon>
    </lineage>
</organism>
<reference evidence="1" key="2">
    <citation type="submission" date="2020-09" db="EMBL/GenBank/DDBJ databases">
        <authorList>
            <person name="Sun Q."/>
            <person name="Zhou Y."/>
        </authorList>
    </citation>
    <scope>NUCLEOTIDE SEQUENCE</scope>
    <source>
        <strain evidence="1">CGMCC 1.14988</strain>
    </source>
</reference>
<evidence type="ECO:0000313" key="1">
    <source>
        <dbReference type="EMBL" id="GGI07025.1"/>
    </source>
</evidence>
<name>A0A8J3AEI1_9ACTN</name>
<dbReference type="AlphaFoldDB" id="A0A8J3AEI1"/>
<protein>
    <submittedName>
        <fullName evidence="1">Uncharacterized protein</fullName>
    </submittedName>
</protein>
<gene>
    <name evidence="1" type="ORF">GCM10011354_22030</name>
</gene>
<evidence type="ECO:0000313" key="2">
    <source>
        <dbReference type="Proteomes" id="UP000650511"/>
    </source>
</evidence>
<dbReference type="Proteomes" id="UP000650511">
    <property type="component" value="Unassembled WGS sequence"/>
</dbReference>
<accession>A0A8J3AEI1</accession>
<sequence length="78" mass="8460">MGYLFRSLPAPNKRVCMVTHSIELLTCAEYGCPGCDYRHFRRTADGQQLTEVPDAGLYTAEQLAVLGRAALATGAVGR</sequence>
<comment type="caution">
    <text evidence="1">The sequence shown here is derived from an EMBL/GenBank/DDBJ whole genome shotgun (WGS) entry which is preliminary data.</text>
</comment>